<evidence type="ECO:0000313" key="2">
    <source>
        <dbReference type="EMBL" id="KAG2592446.1"/>
    </source>
</evidence>
<sequence length="347" mass="36000">MRTNKPALLPPALPAAEADTAAPPLGACPLPTAGLEPLVVHGLYLRGVLVMLHAMAVLRPARGRGSPAEGGGSAARRPGGSSRPALEKAAVRGERGGRTERERCPRLVGGGSRPTRSPAKVKQGRGATPRSRLMRSHGGELAHGREDCCGELGHEHKYRRSCRGGERRGWPASPGRVPPAPPPLAAACSSRSRAASSPRTAASTARRPAAPPPFRGRDGSTELRRRGGWPWPLAVRMALAAGEPGGVRGLAAGALGLGGAGGLGDERGKHRRWKTNLTCGAHLAVREAAGPNCRKGRREEEIRGSEDISCGFADSASPCQACQAAVSCHVSQSGKNVRTGATEVLNM</sequence>
<feature type="region of interest" description="Disordered" evidence="1">
    <location>
        <begin position="160"/>
        <end position="227"/>
    </location>
</feature>
<feature type="compositionally biased region" description="Basic and acidic residues" evidence="1">
    <location>
        <begin position="215"/>
        <end position="225"/>
    </location>
</feature>
<comment type="caution">
    <text evidence="2">The sequence shown here is derived from an EMBL/GenBank/DDBJ whole genome shotgun (WGS) entry which is preliminary data.</text>
</comment>
<dbReference type="Proteomes" id="UP000823388">
    <property type="component" value="Chromosome 5N"/>
</dbReference>
<dbReference type="AlphaFoldDB" id="A0A8T0S6T1"/>
<feature type="compositionally biased region" description="Low complexity" evidence="1">
    <location>
        <begin position="185"/>
        <end position="208"/>
    </location>
</feature>
<name>A0A8T0S6T1_PANVG</name>
<evidence type="ECO:0000313" key="3">
    <source>
        <dbReference type="Proteomes" id="UP000823388"/>
    </source>
</evidence>
<feature type="region of interest" description="Disordered" evidence="1">
    <location>
        <begin position="62"/>
        <end position="147"/>
    </location>
</feature>
<feature type="compositionally biased region" description="Basic and acidic residues" evidence="1">
    <location>
        <begin position="85"/>
        <end position="105"/>
    </location>
</feature>
<dbReference type="EMBL" id="CM029046">
    <property type="protein sequence ID" value="KAG2592446.1"/>
    <property type="molecule type" value="Genomic_DNA"/>
</dbReference>
<protein>
    <submittedName>
        <fullName evidence="2">Uncharacterized protein</fullName>
    </submittedName>
</protein>
<keyword evidence="3" id="KW-1185">Reference proteome</keyword>
<accession>A0A8T0S6T1</accession>
<feature type="compositionally biased region" description="Basic and acidic residues" evidence="1">
    <location>
        <begin position="137"/>
        <end position="147"/>
    </location>
</feature>
<reference evidence="2" key="1">
    <citation type="submission" date="2020-05" db="EMBL/GenBank/DDBJ databases">
        <title>WGS assembly of Panicum virgatum.</title>
        <authorList>
            <person name="Lovell J.T."/>
            <person name="Jenkins J."/>
            <person name="Shu S."/>
            <person name="Juenger T.E."/>
            <person name="Schmutz J."/>
        </authorList>
    </citation>
    <scope>NUCLEOTIDE SEQUENCE</scope>
    <source>
        <strain evidence="2">AP13</strain>
    </source>
</reference>
<organism evidence="2 3">
    <name type="scientific">Panicum virgatum</name>
    <name type="common">Blackwell switchgrass</name>
    <dbReference type="NCBI Taxonomy" id="38727"/>
    <lineage>
        <taxon>Eukaryota</taxon>
        <taxon>Viridiplantae</taxon>
        <taxon>Streptophyta</taxon>
        <taxon>Embryophyta</taxon>
        <taxon>Tracheophyta</taxon>
        <taxon>Spermatophyta</taxon>
        <taxon>Magnoliopsida</taxon>
        <taxon>Liliopsida</taxon>
        <taxon>Poales</taxon>
        <taxon>Poaceae</taxon>
        <taxon>PACMAD clade</taxon>
        <taxon>Panicoideae</taxon>
        <taxon>Panicodae</taxon>
        <taxon>Paniceae</taxon>
        <taxon>Panicinae</taxon>
        <taxon>Panicum</taxon>
        <taxon>Panicum sect. Hiantes</taxon>
    </lineage>
</organism>
<feature type="compositionally biased region" description="Low complexity" evidence="1">
    <location>
        <begin position="74"/>
        <end position="84"/>
    </location>
</feature>
<gene>
    <name evidence="2" type="ORF">PVAP13_5NG549286</name>
</gene>
<evidence type="ECO:0000256" key="1">
    <source>
        <dbReference type="SAM" id="MobiDB-lite"/>
    </source>
</evidence>
<proteinExistence type="predicted"/>